<organism evidence="3">
    <name type="scientific">Neobodo designis</name>
    <name type="common">Flagellated protozoan</name>
    <name type="synonym">Bodo designis</name>
    <dbReference type="NCBI Taxonomy" id="312471"/>
    <lineage>
        <taxon>Eukaryota</taxon>
        <taxon>Discoba</taxon>
        <taxon>Euglenozoa</taxon>
        <taxon>Kinetoplastea</taxon>
        <taxon>Metakinetoplastina</taxon>
        <taxon>Neobodonida</taxon>
        <taxon>Neobodo</taxon>
    </lineage>
</organism>
<evidence type="ECO:0000256" key="2">
    <source>
        <dbReference type="SAM" id="MobiDB-lite"/>
    </source>
</evidence>
<accession>A0A7S1LVW7</accession>
<feature type="region of interest" description="Disordered" evidence="2">
    <location>
        <begin position="206"/>
        <end position="245"/>
    </location>
</feature>
<reference evidence="3" key="1">
    <citation type="submission" date="2021-01" db="EMBL/GenBank/DDBJ databases">
        <authorList>
            <person name="Corre E."/>
            <person name="Pelletier E."/>
            <person name="Niang G."/>
            <person name="Scheremetjew M."/>
            <person name="Finn R."/>
            <person name="Kale V."/>
            <person name="Holt S."/>
            <person name="Cochrane G."/>
            <person name="Meng A."/>
            <person name="Brown T."/>
            <person name="Cohen L."/>
        </authorList>
    </citation>
    <scope>NUCLEOTIDE SEQUENCE</scope>
    <source>
        <strain evidence="3">CCAP 1951/1</strain>
    </source>
</reference>
<keyword evidence="1" id="KW-0175">Coiled coil</keyword>
<sequence>MQTSLDLTGVKHRTVHVANIQEGMEEDVAQLLAARAGPVERWARASLALQDASDMCTLTIVFESLDAVTTALQFNNLPFAGKRLLVWQGNKDKPRELLALEYKPSAEEQEDAAAAAEREERVKTILEQLRSDAGQRAQDARERDETDVSHAIMTEAERAAFLKLHAYRQAAALSILTEAHNDALEAQKREMEEEIADIQAFLDGKPRRRAGDDAPIDISGVQEIGRKRGVDPGAPVTAKPVRFDR</sequence>
<protein>
    <submittedName>
        <fullName evidence="3">Uncharacterized protein</fullName>
    </submittedName>
</protein>
<evidence type="ECO:0000313" key="3">
    <source>
        <dbReference type="EMBL" id="CAD9115056.1"/>
    </source>
</evidence>
<proteinExistence type="predicted"/>
<feature type="coiled-coil region" evidence="1">
    <location>
        <begin position="174"/>
        <end position="201"/>
    </location>
</feature>
<evidence type="ECO:0000256" key="1">
    <source>
        <dbReference type="SAM" id="Coils"/>
    </source>
</evidence>
<dbReference type="EMBL" id="HBGF01021572">
    <property type="protein sequence ID" value="CAD9115056.1"/>
    <property type="molecule type" value="Transcribed_RNA"/>
</dbReference>
<gene>
    <name evidence="3" type="ORF">NDES1114_LOCUS14232</name>
</gene>
<dbReference type="AlphaFoldDB" id="A0A7S1LVW7"/>
<name>A0A7S1LVW7_NEODS</name>